<evidence type="ECO:0000313" key="4">
    <source>
        <dbReference type="Proteomes" id="UP000001072"/>
    </source>
</evidence>
<dbReference type="InParanoid" id="F4SCX1"/>
<keyword evidence="1" id="KW-0175">Coiled coil</keyword>
<feature type="coiled-coil region" evidence="1">
    <location>
        <begin position="311"/>
        <end position="342"/>
    </location>
</feature>
<dbReference type="HOGENOM" id="CLU_413398_0_0_1"/>
<evidence type="ECO:0000256" key="2">
    <source>
        <dbReference type="SAM" id="MobiDB-lite"/>
    </source>
</evidence>
<feature type="region of interest" description="Disordered" evidence="2">
    <location>
        <begin position="147"/>
        <end position="178"/>
    </location>
</feature>
<dbReference type="OrthoDB" id="2505754at2759"/>
<feature type="compositionally biased region" description="Polar residues" evidence="2">
    <location>
        <begin position="152"/>
        <end position="177"/>
    </location>
</feature>
<feature type="region of interest" description="Disordered" evidence="2">
    <location>
        <begin position="418"/>
        <end position="457"/>
    </location>
</feature>
<accession>F4SCX1</accession>
<dbReference type="GeneID" id="18933728"/>
<proteinExistence type="predicted"/>
<keyword evidence="4" id="KW-1185">Reference proteome</keyword>
<dbReference type="RefSeq" id="XP_007419228.1">
    <property type="nucleotide sequence ID" value="XM_007419166.1"/>
</dbReference>
<protein>
    <submittedName>
        <fullName evidence="3">Uncharacterized protein</fullName>
    </submittedName>
</protein>
<dbReference type="VEuPathDB" id="FungiDB:MELLADRAFT_85115"/>
<dbReference type="EMBL" id="GL883225">
    <property type="protein sequence ID" value="EGF97506.1"/>
    <property type="molecule type" value="Genomic_DNA"/>
</dbReference>
<dbReference type="AlphaFoldDB" id="F4SCX1"/>
<dbReference type="Proteomes" id="UP000001072">
    <property type="component" value="Unassembled WGS sequence"/>
</dbReference>
<feature type="compositionally biased region" description="Low complexity" evidence="2">
    <location>
        <begin position="15"/>
        <end position="33"/>
    </location>
</feature>
<feature type="region of interest" description="Disordered" evidence="2">
    <location>
        <begin position="1"/>
        <end position="44"/>
    </location>
</feature>
<reference evidence="4" key="1">
    <citation type="journal article" date="2011" name="Proc. Natl. Acad. Sci. U.S.A.">
        <title>Obligate biotrophy features unraveled by the genomic analysis of rust fungi.</title>
        <authorList>
            <person name="Duplessis S."/>
            <person name="Cuomo C.A."/>
            <person name="Lin Y.-C."/>
            <person name="Aerts A."/>
            <person name="Tisserant E."/>
            <person name="Veneault-Fourrey C."/>
            <person name="Joly D.L."/>
            <person name="Hacquard S."/>
            <person name="Amselem J."/>
            <person name="Cantarel B.L."/>
            <person name="Chiu R."/>
            <person name="Coutinho P.M."/>
            <person name="Feau N."/>
            <person name="Field M."/>
            <person name="Frey P."/>
            <person name="Gelhaye E."/>
            <person name="Goldberg J."/>
            <person name="Grabherr M.G."/>
            <person name="Kodira C.D."/>
            <person name="Kohler A."/>
            <person name="Kuees U."/>
            <person name="Lindquist E.A."/>
            <person name="Lucas S.M."/>
            <person name="Mago R."/>
            <person name="Mauceli E."/>
            <person name="Morin E."/>
            <person name="Murat C."/>
            <person name="Pangilinan J.L."/>
            <person name="Park R."/>
            <person name="Pearson M."/>
            <person name="Quesneville H."/>
            <person name="Rouhier N."/>
            <person name="Sakthikumar S."/>
            <person name="Salamov A.A."/>
            <person name="Schmutz J."/>
            <person name="Selles B."/>
            <person name="Shapiro H."/>
            <person name="Tanguay P."/>
            <person name="Tuskan G.A."/>
            <person name="Henrissat B."/>
            <person name="Van de Peer Y."/>
            <person name="Rouze P."/>
            <person name="Ellis J.G."/>
            <person name="Dodds P.N."/>
            <person name="Schein J.E."/>
            <person name="Zhong S."/>
            <person name="Hamelin R.C."/>
            <person name="Grigoriev I.V."/>
            <person name="Szabo L.J."/>
            <person name="Martin F."/>
        </authorList>
    </citation>
    <scope>NUCLEOTIDE SEQUENCE [LARGE SCALE GENOMIC DNA]</scope>
    <source>
        <strain evidence="4">98AG31 / pathotype 3-4-7</strain>
    </source>
</reference>
<name>F4SCX1_MELLP</name>
<gene>
    <name evidence="3" type="ORF">MELLADRAFT_85115</name>
</gene>
<evidence type="ECO:0000256" key="1">
    <source>
        <dbReference type="SAM" id="Coils"/>
    </source>
</evidence>
<organism evidence="4">
    <name type="scientific">Melampsora larici-populina (strain 98AG31 / pathotype 3-4-7)</name>
    <name type="common">Poplar leaf rust fungus</name>
    <dbReference type="NCBI Taxonomy" id="747676"/>
    <lineage>
        <taxon>Eukaryota</taxon>
        <taxon>Fungi</taxon>
        <taxon>Dikarya</taxon>
        <taxon>Basidiomycota</taxon>
        <taxon>Pucciniomycotina</taxon>
        <taxon>Pucciniomycetes</taxon>
        <taxon>Pucciniales</taxon>
        <taxon>Melampsoraceae</taxon>
        <taxon>Melampsora</taxon>
    </lineage>
</organism>
<dbReference type="KEGG" id="mlr:MELLADRAFT_85115"/>
<dbReference type="eggNOG" id="ENOG502RDEU">
    <property type="taxonomic scope" value="Eukaryota"/>
</dbReference>
<sequence length="573" mass="62871">MTSISISDCSSERYPSSISPSSISSSISSPPSSFGDEDSKSTIPEPILELSITSPQELPILLDVNLPEDTIGNEPSSPPRLNQIILRHSPSMSVIPSKTTQINRTRANSLTSTCSLAERRGSKTSAYLGTDDFKKNFASKLNSVKARERTQSSEPNNWTGKSNVWNFPSIEETSPTLPTDRDFSFNRHQSQQNKICGLAPSAIPPRGDKLHDMINHLLALPTDELAAQLEMHFNRLEPGRDAEELEARNEVISTLADQLANQLESNDKLLFDLGCLRSAHASLCSELADVKDEMASLLSTMNGTTVENHQLSKVKLQSEDQIRELRKALEESKIALGRLQLEQQSKDRRRSLQNYQATLNLVSSNSSQHHHHLGGPKRSGSLLLGKDLTNGLIHKRLSLSDGSNSISNQENHFLRPGFLFSSTGKPIRPPRSPARSSTTSPVLSEEPSSSGTSDKEELELLRLQCTQLRIELNESEDSRLASQAALDALKTFISSNGTNEASSVKLPPLPTDIESPISKPRWGLLARTFVTPPSPNAAFSGFGLWGKKPRESEELQTQALTNLPVAFSGSRRD</sequence>
<evidence type="ECO:0000313" key="3">
    <source>
        <dbReference type="EMBL" id="EGF97506.1"/>
    </source>
</evidence>